<gene>
    <name evidence="2" type="ORF">SPPG_09227</name>
</gene>
<evidence type="ECO:0000313" key="2">
    <source>
        <dbReference type="EMBL" id="KND00573.1"/>
    </source>
</evidence>
<organism evidence="2 3">
    <name type="scientific">Spizellomyces punctatus (strain DAOM BR117)</name>
    <dbReference type="NCBI Taxonomy" id="645134"/>
    <lineage>
        <taxon>Eukaryota</taxon>
        <taxon>Fungi</taxon>
        <taxon>Fungi incertae sedis</taxon>
        <taxon>Chytridiomycota</taxon>
        <taxon>Chytridiomycota incertae sedis</taxon>
        <taxon>Chytridiomycetes</taxon>
        <taxon>Spizellomycetales</taxon>
        <taxon>Spizellomycetaceae</taxon>
        <taxon>Spizellomyces</taxon>
    </lineage>
</organism>
<evidence type="ECO:0000256" key="1">
    <source>
        <dbReference type="SAM" id="MobiDB-lite"/>
    </source>
</evidence>
<sequence>MTARGSTNNGPRKTQKRNLVHKTKGKEPLKKGKERFQGRVEITGNVAYLLLDQAPEMREWRMRDHRREKMHKTFAKINIK</sequence>
<dbReference type="InParanoid" id="A0A0L0HHM5"/>
<reference evidence="2 3" key="1">
    <citation type="submission" date="2009-08" db="EMBL/GenBank/DDBJ databases">
        <title>The Genome Sequence of Spizellomyces punctatus strain DAOM BR117.</title>
        <authorList>
            <consortium name="The Broad Institute Genome Sequencing Platform"/>
            <person name="Russ C."/>
            <person name="Cuomo C."/>
            <person name="Shea T."/>
            <person name="Young S.K."/>
            <person name="Zeng Q."/>
            <person name="Koehrsen M."/>
            <person name="Haas B."/>
            <person name="Borodovsky M."/>
            <person name="Guigo R."/>
            <person name="Alvarado L."/>
            <person name="Berlin A."/>
            <person name="Bochicchio J."/>
            <person name="Borenstein D."/>
            <person name="Chapman S."/>
            <person name="Chen Z."/>
            <person name="Engels R."/>
            <person name="Freedman E."/>
            <person name="Gellesch M."/>
            <person name="Goldberg J."/>
            <person name="Griggs A."/>
            <person name="Gujja S."/>
            <person name="Heiman D."/>
            <person name="Hepburn T."/>
            <person name="Howarth C."/>
            <person name="Jen D."/>
            <person name="Larson L."/>
            <person name="Lewis B."/>
            <person name="Mehta T."/>
            <person name="Park D."/>
            <person name="Pearson M."/>
            <person name="Roberts A."/>
            <person name="Saif S."/>
            <person name="Shenoy N."/>
            <person name="Sisk P."/>
            <person name="Stolte C."/>
            <person name="Sykes S."/>
            <person name="Thomson T."/>
            <person name="Walk T."/>
            <person name="White J."/>
            <person name="Yandava C."/>
            <person name="Burger G."/>
            <person name="Gray M.W."/>
            <person name="Holland P.W.H."/>
            <person name="King N."/>
            <person name="Lang F.B.F."/>
            <person name="Roger A.J."/>
            <person name="Ruiz-Trillo I."/>
            <person name="Lander E."/>
            <person name="Nusbaum C."/>
        </authorList>
    </citation>
    <scope>NUCLEOTIDE SEQUENCE [LARGE SCALE GENOMIC DNA]</scope>
    <source>
        <strain evidence="2 3">DAOM BR117</strain>
    </source>
</reference>
<accession>A0A0L0HHM5</accession>
<protein>
    <submittedName>
        <fullName evidence="2">Uncharacterized protein</fullName>
    </submittedName>
</protein>
<dbReference type="Proteomes" id="UP000053201">
    <property type="component" value="Unassembled WGS sequence"/>
</dbReference>
<feature type="compositionally biased region" description="Basic residues" evidence="1">
    <location>
        <begin position="13"/>
        <end position="24"/>
    </location>
</feature>
<feature type="compositionally biased region" description="Polar residues" evidence="1">
    <location>
        <begin position="1"/>
        <end position="12"/>
    </location>
</feature>
<dbReference type="GeneID" id="27692352"/>
<feature type="region of interest" description="Disordered" evidence="1">
    <location>
        <begin position="1"/>
        <end position="32"/>
    </location>
</feature>
<dbReference type="AlphaFoldDB" id="A0A0L0HHM5"/>
<dbReference type="RefSeq" id="XP_016608612.1">
    <property type="nucleotide sequence ID" value="XM_016757384.1"/>
</dbReference>
<keyword evidence="3" id="KW-1185">Reference proteome</keyword>
<dbReference type="EMBL" id="KQ257456">
    <property type="protein sequence ID" value="KND00573.1"/>
    <property type="molecule type" value="Genomic_DNA"/>
</dbReference>
<name>A0A0L0HHM5_SPIPD</name>
<feature type="non-terminal residue" evidence="2">
    <location>
        <position position="80"/>
    </location>
</feature>
<evidence type="ECO:0000313" key="3">
    <source>
        <dbReference type="Proteomes" id="UP000053201"/>
    </source>
</evidence>
<proteinExistence type="predicted"/>
<dbReference type="VEuPathDB" id="FungiDB:SPPG_09227"/>